<evidence type="ECO:0000313" key="2">
    <source>
        <dbReference type="Proteomes" id="UP001164929"/>
    </source>
</evidence>
<proteinExistence type="predicted"/>
<sequence>MLSPYSQQCRPLYQKVMERQLKT</sequence>
<reference evidence="1" key="1">
    <citation type="journal article" date="2023" name="Mol. Ecol. Resour.">
        <title>Chromosome-level genome assembly of a triploid poplar Populus alba 'Berolinensis'.</title>
        <authorList>
            <person name="Chen S."/>
            <person name="Yu Y."/>
            <person name="Wang X."/>
            <person name="Wang S."/>
            <person name="Zhang T."/>
            <person name="Zhou Y."/>
            <person name="He R."/>
            <person name="Meng N."/>
            <person name="Wang Y."/>
            <person name="Liu W."/>
            <person name="Liu Z."/>
            <person name="Liu J."/>
            <person name="Guo Q."/>
            <person name="Huang H."/>
            <person name="Sederoff R.R."/>
            <person name="Wang G."/>
            <person name="Qu G."/>
            <person name="Chen S."/>
        </authorList>
    </citation>
    <scope>NUCLEOTIDE SEQUENCE</scope>
    <source>
        <strain evidence="1">SC-2020</strain>
    </source>
</reference>
<dbReference type="EMBL" id="JAQIZT010000019">
    <property type="protein sequence ID" value="KAJ6952152.1"/>
    <property type="molecule type" value="Genomic_DNA"/>
</dbReference>
<comment type="caution">
    <text evidence="1">The sequence shown here is derived from an EMBL/GenBank/DDBJ whole genome shotgun (WGS) entry which is preliminary data.</text>
</comment>
<protein>
    <submittedName>
        <fullName evidence="1">Uncharacterized protein</fullName>
    </submittedName>
</protein>
<dbReference type="AlphaFoldDB" id="A0AAD6PP35"/>
<gene>
    <name evidence="1" type="ORF">NC653_041341</name>
</gene>
<organism evidence="1 2">
    <name type="scientific">Populus alba x Populus x berolinensis</name>
    <dbReference type="NCBI Taxonomy" id="444605"/>
    <lineage>
        <taxon>Eukaryota</taxon>
        <taxon>Viridiplantae</taxon>
        <taxon>Streptophyta</taxon>
        <taxon>Embryophyta</taxon>
        <taxon>Tracheophyta</taxon>
        <taxon>Spermatophyta</taxon>
        <taxon>Magnoliopsida</taxon>
        <taxon>eudicotyledons</taxon>
        <taxon>Gunneridae</taxon>
        <taxon>Pentapetalae</taxon>
        <taxon>rosids</taxon>
        <taxon>fabids</taxon>
        <taxon>Malpighiales</taxon>
        <taxon>Salicaceae</taxon>
        <taxon>Saliceae</taxon>
        <taxon>Populus</taxon>
    </lineage>
</organism>
<dbReference type="Proteomes" id="UP001164929">
    <property type="component" value="Chromosome 19"/>
</dbReference>
<evidence type="ECO:0000313" key="1">
    <source>
        <dbReference type="EMBL" id="KAJ6952152.1"/>
    </source>
</evidence>
<keyword evidence="2" id="KW-1185">Reference proteome</keyword>
<accession>A0AAD6PP35</accession>
<name>A0AAD6PP35_9ROSI</name>